<dbReference type="PROSITE" id="PS00059">
    <property type="entry name" value="ADH_ZINC"/>
    <property type="match status" value="1"/>
</dbReference>
<accession>A0A3Q8D0C8</accession>
<dbReference type="EMBL" id="CP018180">
    <property type="protein sequence ID" value="AUJ32031.1"/>
    <property type="molecule type" value="Genomic_DNA"/>
</dbReference>
<dbReference type="InterPro" id="IPR013154">
    <property type="entry name" value="ADH-like_N"/>
</dbReference>
<dbReference type="SUPFAM" id="SSF51735">
    <property type="entry name" value="NAD(P)-binding Rossmann-fold domains"/>
    <property type="match status" value="1"/>
</dbReference>
<keyword evidence="3 7" id="KW-0479">Metal-binding</keyword>
<evidence type="ECO:0000256" key="1">
    <source>
        <dbReference type="ARBA" id="ARBA00001947"/>
    </source>
</evidence>
<dbReference type="InterPro" id="IPR002328">
    <property type="entry name" value="ADH_Zn_CS"/>
</dbReference>
<evidence type="ECO:0000313" key="10">
    <source>
        <dbReference type="Proteomes" id="UP000324497"/>
    </source>
</evidence>
<keyword evidence="5" id="KW-0560">Oxidoreductase</keyword>
<keyword evidence="10" id="KW-1185">Reference proteome</keyword>
<dbReference type="InterPro" id="IPR011032">
    <property type="entry name" value="GroES-like_sf"/>
</dbReference>
<dbReference type="PANTHER" id="PTHR43161:SF23">
    <property type="entry name" value="(R,R)-BUTANEDIOL DEHYDROGENASE-RELATED"/>
    <property type="match status" value="1"/>
</dbReference>
<evidence type="ECO:0000256" key="3">
    <source>
        <dbReference type="ARBA" id="ARBA00022723"/>
    </source>
</evidence>
<dbReference type="Gene3D" id="3.40.50.720">
    <property type="entry name" value="NAD(P)-binding Rossmann-like Domain"/>
    <property type="match status" value="1"/>
</dbReference>
<dbReference type="InterPro" id="IPR013149">
    <property type="entry name" value="ADH-like_C"/>
</dbReference>
<dbReference type="GO" id="GO:0034079">
    <property type="term" value="P:butanediol biosynthetic process"/>
    <property type="evidence" value="ECO:0007669"/>
    <property type="project" value="TreeGrafter"/>
</dbReference>
<evidence type="ECO:0000256" key="2">
    <source>
        <dbReference type="ARBA" id="ARBA00008072"/>
    </source>
</evidence>
<evidence type="ECO:0000259" key="8">
    <source>
        <dbReference type="SMART" id="SM00829"/>
    </source>
</evidence>
<feature type="domain" description="Enoyl reductase (ER)" evidence="8">
    <location>
        <begin position="10"/>
        <end position="355"/>
    </location>
</feature>
<dbReference type="InterPro" id="IPR020843">
    <property type="entry name" value="ER"/>
</dbReference>
<dbReference type="GO" id="GO:0008270">
    <property type="term" value="F:zinc ion binding"/>
    <property type="evidence" value="ECO:0007669"/>
    <property type="project" value="InterPro"/>
</dbReference>
<proteinExistence type="inferred from homology"/>
<dbReference type="AlphaFoldDB" id="A0A3Q8D0C8"/>
<dbReference type="GO" id="GO:0000721">
    <property type="term" value="F:(R,R)-butanediol dehydrogenase activity"/>
    <property type="evidence" value="ECO:0007669"/>
    <property type="project" value="TreeGrafter"/>
</dbReference>
<evidence type="ECO:0000313" key="9">
    <source>
        <dbReference type="EMBL" id="AUJ32031.1"/>
    </source>
</evidence>
<protein>
    <submittedName>
        <fullName evidence="9">Theronine dehydrogenase</fullName>
    </submittedName>
</protein>
<dbReference type="Pfam" id="PF00107">
    <property type="entry name" value="ADH_zinc_N"/>
    <property type="match status" value="1"/>
</dbReference>
<keyword evidence="4 7" id="KW-0862">Zinc</keyword>
<dbReference type="Gene3D" id="3.90.180.10">
    <property type="entry name" value="Medium-chain alcohol dehydrogenases, catalytic domain"/>
    <property type="match status" value="1"/>
</dbReference>
<dbReference type="Pfam" id="PF08240">
    <property type="entry name" value="ADH_N"/>
    <property type="match status" value="1"/>
</dbReference>
<comment type="similarity">
    <text evidence="2 7">Belongs to the zinc-containing alcohol dehydrogenase family.</text>
</comment>
<dbReference type="SMART" id="SM00829">
    <property type="entry name" value="PKS_ER"/>
    <property type="match status" value="1"/>
</dbReference>
<dbReference type="KEGG" id="lng:BSQ50_05335"/>
<evidence type="ECO:0000256" key="7">
    <source>
        <dbReference type="RuleBase" id="RU361277"/>
    </source>
</evidence>
<reference evidence="9 10" key="1">
    <citation type="submission" date="2016-11" db="EMBL/GenBank/DDBJ databases">
        <title>Interaction between Lactobacillus species and yeast in water kefir.</title>
        <authorList>
            <person name="Behr J."/>
            <person name="Xu D."/>
            <person name="Vogel R.F."/>
        </authorList>
    </citation>
    <scope>NUCLEOTIDE SEQUENCE [LARGE SCALE GENOMIC DNA]</scope>
    <source>
        <strain evidence="9 10">TMW 1.1827</strain>
    </source>
</reference>
<dbReference type="SUPFAM" id="SSF50129">
    <property type="entry name" value="GroES-like"/>
    <property type="match status" value="1"/>
</dbReference>
<dbReference type="Proteomes" id="UP000324497">
    <property type="component" value="Chromosome"/>
</dbReference>
<dbReference type="RefSeq" id="WP_148126647.1">
    <property type="nucleotide sequence ID" value="NZ_CP018180.1"/>
</dbReference>
<evidence type="ECO:0000256" key="4">
    <source>
        <dbReference type="ARBA" id="ARBA00022833"/>
    </source>
</evidence>
<dbReference type="GO" id="GO:0005737">
    <property type="term" value="C:cytoplasm"/>
    <property type="evidence" value="ECO:0007669"/>
    <property type="project" value="TreeGrafter"/>
</dbReference>
<dbReference type="PANTHER" id="PTHR43161">
    <property type="entry name" value="SORBITOL DEHYDROGENASE"/>
    <property type="match status" value="1"/>
</dbReference>
<evidence type="ECO:0000256" key="5">
    <source>
        <dbReference type="ARBA" id="ARBA00023002"/>
    </source>
</evidence>
<evidence type="ECO:0000256" key="6">
    <source>
        <dbReference type="ARBA" id="ARBA00023027"/>
    </source>
</evidence>
<sequence>MKQQAAVIYGKKDVRFEKIPITEPAETEVQIKVAYNGICGSDIHEYLDGMDLAINSHPLTGKKVPLVPGHEFAGTVVNIGKKITKLQIGDRVAVEPMIACGKCAACLAGNYNLCSRAIGKDNSAGFLGFCANGGLEEYCNVAEIFAHKLPTDFPLDLGALVEPTSVAVQAVLRAGLKAGDNILIQGAGPIGLFTLLVAQAAGAHNIIINDLSDQRLALAKSLGANAVLQENNPIDLQQKVNQLTGNQGVNLAFECAGVQATLAGALNTLGQNGTLMVVALFGTEPQIDVRGLLKKGGRLLTSYGYANVFERSIGIIDNNREAFKKIITKKIKLPQLIDEGILALAHDKQQAKILVKLTN</sequence>
<comment type="cofactor">
    <cofactor evidence="1 7">
        <name>Zn(2+)</name>
        <dbReference type="ChEBI" id="CHEBI:29105"/>
    </cofactor>
</comment>
<dbReference type="FunFam" id="3.40.50.720:FF:000068">
    <property type="entry name" value="Sorbitol dehydrogenase"/>
    <property type="match status" value="1"/>
</dbReference>
<organism evidence="9 10">
    <name type="scientific">Liquorilactobacillus nagelii</name>
    <dbReference type="NCBI Taxonomy" id="82688"/>
    <lineage>
        <taxon>Bacteria</taxon>
        <taxon>Bacillati</taxon>
        <taxon>Bacillota</taxon>
        <taxon>Bacilli</taxon>
        <taxon>Lactobacillales</taxon>
        <taxon>Lactobacillaceae</taxon>
        <taxon>Liquorilactobacillus</taxon>
    </lineage>
</organism>
<keyword evidence="6" id="KW-0520">NAD</keyword>
<name>A0A3Q8D0C8_9LACO</name>
<dbReference type="InterPro" id="IPR036291">
    <property type="entry name" value="NAD(P)-bd_dom_sf"/>
</dbReference>
<gene>
    <name evidence="9" type="ORF">BSQ50_05335</name>
</gene>